<dbReference type="SUPFAM" id="SSF47384">
    <property type="entry name" value="Homodimeric domain of signal transducing histidine kinase"/>
    <property type="match status" value="1"/>
</dbReference>
<evidence type="ECO:0000256" key="6">
    <source>
        <dbReference type="ARBA" id="ARBA00022777"/>
    </source>
</evidence>
<dbReference type="Gene3D" id="1.10.287.130">
    <property type="match status" value="1"/>
</dbReference>
<reference evidence="14" key="1">
    <citation type="submission" date="2024-04" db="EMBL/GenBank/DDBJ databases">
        <title>Phylogenomic analyses of a clade within the roseobacter group suggest taxonomic reassignments of species of the genera Aestuariivita, Citreicella, Loktanella, Nautella, Pelagibaca, Ruegeria, Thalassobius, Thiobacimonas and Tropicibacter, and the proposal o.</title>
        <authorList>
            <person name="Jeon C.O."/>
        </authorList>
    </citation>
    <scope>NUCLEOTIDE SEQUENCE [LARGE SCALE GENOMIC DNA]</scope>
    <source>
        <strain evidence="14">BS5-3</strain>
    </source>
</reference>
<keyword evidence="7" id="KW-0067">ATP-binding</keyword>
<dbReference type="InterPro" id="IPR036890">
    <property type="entry name" value="HATPase_C_sf"/>
</dbReference>
<dbReference type="SUPFAM" id="SSF55874">
    <property type="entry name" value="ATPase domain of HSP90 chaperone/DNA topoisomerase II/histidine kinase"/>
    <property type="match status" value="1"/>
</dbReference>
<evidence type="ECO:0000256" key="9">
    <source>
        <dbReference type="PROSITE-ProRule" id="PRU00169"/>
    </source>
</evidence>
<evidence type="ECO:0000259" key="11">
    <source>
        <dbReference type="PROSITE" id="PS50110"/>
    </source>
</evidence>
<dbReference type="InterPro" id="IPR000014">
    <property type="entry name" value="PAS"/>
</dbReference>
<dbReference type="SMART" id="SM00086">
    <property type="entry name" value="PAC"/>
    <property type="match status" value="1"/>
</dbReference>
<dbReference type="EMBL" id="CP150951">
    <property type="protein sequence ID" value="WZC49159.1"/>
    <property type="molecule type" value="Genomic_DNA"/>
</dbReference>
<dbReference type="SMART" id="SM00091">
    <property type="entry name" value="PAS"/>
    <property type="match status" value="2"/>
</dbReference>
<dbReference type="PANTHER" id="PTHR43065:SF46">
    <property type="entry name" value="C4-DICARBOXYLATE TRANSPORT SENSOR PROTEIN DCTB"/>
    <property type="match status" value="1"/>
</dbReference>
<evidence type="ECO:0000313" key="14">
    <source>
        <dbReference type="Proteomes" id="UP001440612"/>
    </source>
</evidence>
<feature type="domain" description="PAC" evidence="12">
    <location>
        <begin position="92"/>
        <end position="144"/>
    </location>
</feature>
<dbReference type="InterPro" id="IPR035965">
    <property type="entry name" value="PAS-like_dom_sf"/>
</dbReference>
<dbReference type="PROSITE" id="PS50110">
    <property type="entry name" value="RESPONSE_REGULATORY"/>
    <property type="match status" value="1"/>
</dbReference>
<dbReference type="InterPro" id="IPR004358">
    <property type="entry name" value="Sig_transdc_His_kin-like_C"/>
</dbReference>
<dbReference type="CDD" id="cd00130">
    <property type="entry name" value="PAS"/>
    <property type="match status" value="1"/>
</dbReference>
<dbReference type="PROSITE" id="PS50113">
    <property type="entry name" value="PAC"/>
    <property type="match status" value="1"/>
</dbReference>
<evidence type="ECO:0000256" key="7">
    <source>
        <dbReference type="ARBA" id="ARBA00022840"/>
    </source>
</evidence>
<keyword evidence="8" id="KW-0902">Two-component regulatory system</keyword>
<dbReference type="InterPro" id="IPR013655">
    <property type="entry name" value="PAS_fold_3"/>
</dbReference>
<evidence type="ECO:0000256" key="2">
    <source>
        <dbReference type="ARBA" id="ARBA00012438"/>
    </source>
</evidence>
<gene>
    <name evidence="13" type="ORF">AABB29_00420</name>
</gene>
<evidence type="ECO:0000256" key="3">
    <source>
        <dbReference type="ARBA" id="ARBA00022553"/>
    </source>
</evidence>
<dbReference type="InterPro" id="IPR011006">
    <property type="entry name" value="CheY-like_superfamily"/>
</dbReference>
<dbReference type="EC" id="2.7.13.3" evidence="2"/>
<dbReference type="Gene3D" id="3.30.450.20">
    <property type="entry name" value="PAS domain"/>
    <property type="match status" value="2"/>
</dbReference>
<dbReference type="PROSITE" id="PS50109">
    <property type="entry name" value="HIS_KIN"/>
    <property type="match status" value="1"/>
</dbReference>
<dbReference type="InterPro" id="IPR003594">
    <property type="entry name" value="HATPase_dom"/>
</dbReference>
<dbReference type="NCBIfam" id="TIGR00229">
    <property type="entry name" value="sensory_box"/>
    <property type="match status" value="1"/>
</dbReference>
<keyword evidence="14" id="KW-1185">Reference proteome</keyword>
<dbReference type="Gene3D" id="3.30.565.10">
    <property type="entry name" value="Histidine kinase-like ATPase, C-terminal domain"/>
    <property type="match status" value="1"/>
</dbReference>
<dbReference type="Pfam" id="PF13188">
    <property type="entry name" value="PAS_8"/>
    <property type="match status" value="1"/>
</dbReference>
<dbReference type="Pfam" id="PF00072">
    <property type="entry name" value="Response_reg"/>
    <property type="match status" value="1"/>
</dbReference>
<organism evidence="13 14">
    <name type="scientific">Yoonia phaeophyticola</name>
    <dbReference type="NCBI Taxonomy" id="3137369"/>
    <lineage>
        <taxon>Bacteria</taxon>
        <taxon>Pseudomonadati</taxon>
        <taxon>Pseudomonadota</taxon>
        <taxon>Alphaproteobacteria</taxon>
        <taxon>Rhodobacterales</taxon>
        <taxon>Paracoccaceae</taxon>
        <taxon>Yoonia</taxon>
    </lineage>
</organism>
<dbReference type="InterPro" id="IPR005467">
    <property type="entry name" value="His_kinase_dom"/>
</dbReference>
<feature type="domain" description="Histidine kinase" evidence="10">
    <location>
        <begin position="293"/>
        <end position="523"/>
    </location>
</feature>
<evidence type="ECO:0000256" key="8">
    <source>
        <dbReference type="ARBA" id="ARBA00023012"/>
    </source>
</evidence>
<dbReference type="Pfam" id="PF08447">
    <property type="entry name" value="PAS_3"/>
    <property type="match status" value="1"/>
</dbReference>
<evidence type="ECO:0000256" key="1">
    <source>
        <dbReference type="ARBA" id="ARBA00000085"/>
    </source>
</evidence>
<keyword evidence="6" id="KW-0418">Kinase</keyword>
<dbReference type="Pfam" id="PF00512">
    <property type="entry name" value="HisKA"/>
    <property type="match status" value="1"/>
</dbReference>
<dbReference type="InterPro" id="IPR000700">
    <property type="entry name" value="PAS-assoc_C"/>
</dbReference>
<dbReference type="PANTHER" id="PTHR43065">
    <property type="entry name" value="SENSOR HISTIDINE KINASE"/>
    <property type="match status" value="1"/>
</dbReference>
<name>A0ABZ2V9D7_9RHOB</name>
<dbReference type="SUPFAM" id="SSF52172">
    <property type="entry name" value="CheY-like"/>
    <property type="match status" value="1"/>
</dbReference>
<comment type="catalytic activity">
    <reaction evidence="1">
        <text>ATP + protein L-histidine = ADP + protein N-phospho-L-histidine.</text>
        <dbReference type="EC" id="2.7.13.3"/>
    </reaction>
</comment>
<dbReference type="RefSeq" id="WP_341367270.1">
    <property type="nucleotide sequence ID" value="NZ_CP150951.2"/>
</dbReference>
<dbReference type="Proteomes" id="UP001440612">
    <property type="component" value="Chromosome"/>
</dbReference>
<accession>A0ABZ2V9D7</accession>
<keyword evidence="5" id="KW-0547">Nucleotide-binding</keyword>
<evidence type="ECO:0000313" key="13">
    <source>
        <dbReference type="EMBL" id="WZC49159.1"/>
    </source>
</evidence>
<proteinExistence type="predicted"/>
<dbReference type="Pfam" id="PF02518">
    <property type="entry name" value="HATPase_c"/>
    <property type="match status" value="1"/>
</dbReference>
<keyword evidence="4" id="KW-0808">Transferase</keyword>
<dbReference type="SMART" id="SM00448">
    <property type="entry name" value="REC"/>
    <property type="match status" value="1"/>
</dbReference>
<evidence type="ECO:0000256" key="4">
    <source>
        <dbReference type="ARBA" id="ARBA00022679"/>
    </source>
</evidence>
<evidence type="ECO:0000259" key="10">
    <source>
        <dbReference type="PROSITE" id="PS50109"/>
    </source>
</evidence>
<dbReference type="InterPro" id="IPR036097">
    <property type="entry name" value="HisK_dim/P_sf"/>
</dbReference>
<dbReference type="InterPro" id="IPR001610">
    <property type="entry name" value="PAC"/>
</dbReference>
<dbReference type="PRINTS" id="PR00344">
    <property type="entry name" value="BCTRLSENSOR"/>
</dbReference>
<evidence type="ECO:0000256" key="5">
    <source>
        <dbReference type="ARBA" id="ARBA00022741"/>
    </source>
</evidence>
<dbReference type="Gene3D" id="3.40.50.2300">
    <property type="match status" value="1"/>
</dbReference>
<keyword evidence="3 9" id="KW-0597">Phosphoprotein</keyword>
<dbReference type="SMART" id="SM00388">
    <property type="entry name" value="HisKA"/>
    <property type="match status" value="1"/>
</dbReference>
<sequence length="666" mass="74085">MHYLQRELQEKLKNDSEIWTFLQQSCLDGIWYWDLEDPEHEWLSPEFWQLFGYDPETKSHTPESWFDIIDPDDKQLALENFEKHLADPNHPYDQVVRYRHADGSTVWIRCRGLALRDAEGRGIRMLGAHTDLTNFVRENDRRGKETARLAARLSAVFNTAHSAIFGLDRARNIVTRNPPARDLLGHADDDANVPWPSTVHFLDSADLKPLDASNDPINRALAGARLGGEVHLMTLGDDTERARYVRISSAPVDGADSDIHTVIVMDDVSEQEKNRQQIERQSRLDALGQLTGGIAHDFNNLLSTIMYANSMLLEEQQSEHSARLLKETQKTILRGRDLVDRLLAFAKQKPQSPKYRNVGVLLEEFFKLAKPTIEEQINVDIHVDGPELSVLCDQHMLDNVLLNLVLNSRDAITRSNEGNKITLSASEVTDEAELAPLRNANLGAMRADQRYVKLQVSDNGPGMAPEVRRRATDPFFSTKSSNSGTGLGLSMVFGFVQQSGGSMRITSEPGEGTQVSLILPMEQQSREEPAAPTGEVGYSGRGETVLLAEDEQVLLLMMKEQLESMGYVVVAVGTGVAAWQLIESGLEFDILVSDVVMPGGVGGFELVRRLADTHPQIPAVLLSGYAGYSAERRDDVDATHLAKPCPPETLDATLRQLLDKAANRQG</sequence>
<dbReference type="InterPro" id="IPR003661">
    <property type="entry name" value="HisK_dim/P_dom"/>
</dbReference>
<feature type="modified residue" description="4-aspartylphosphate" evidence="9">
    <location>
        <position position="594"/>
    </location>
</feature>
<dbReference type="InterPro" id="IPR001789">
    <property type="entry name" value="Sig_transdc_resp-reg_receiver"/>
</dbReference>
<dbReference type="SUPFAM" id="SSF55785">
    <property type="entry name" value="PYP-like sensor domain (PAS domain)"/>
    <property type="match status" value="2"/>
</dbReference>
<evidence type="ECO:0000259" key="12">
    <source>
        <dbReference type="PROSITE" id="PS50113"/>
    </source>
</evidence>
<protein>
    <recommendedName>
        <fullName evidence="2">histidine kinase</fullName>
        <ecNumber evidence="2">2.7.13.3</ecNumber>
    </recommendedName>
</protein>
<dbReference type="SMART" id="SM00387">
    <property type="entry name" value="HATPase_c"/>
    <property type="match status" value="1"/>
</dbReference>
<feature type="domain" description="Response regulatory" evidence="11">
    <location>
        <begin position="544"/>
        <end position="658"/>
    </location>
</feature>